<dbReference type="InterPro" id="IPR003660">
    <property type="entry name" value="HAMP_dom"/>
</dbReference>
<dbReference type="SMART" id="SM00331">
    <property type="entry name" value="PP2C_SIG"/>
    <property type="match status" value="1"/>
</dbReference>
<gene>
    <name evidence="4" type="ORF">HNR50_000089</name>
</gene>
<dbReference type="InterPro" id="IPR003018">
    <property type="entry name" value="GAF"/>
</dbReference>
<evidence type="ECO:0000313" key="4">
    <source>
        <dbReference type="EMBL" id="MBB6478456.1"/>
    </source>
</evidence>
<dbReference type="SUPFAM" id="SSF81606">
    <property type="entry name" value="PP2C-like"/>
    <property type="match status" value="1"/>
</dbReference>
<dbReference type="SUPFAM" id="SSF158472">
    <property type="entry name" value="HAMP domain-like"/>
    <property type="match status" value="1"/>
</dbReference>
<dbReference type="Gene3D" id="3.30.450.40">
    <property type="match status" value="1"/>
</dbReference>
<organism evidence="4 5">
    <name type="scientific">Spirochaeta isovalerica</name>
    <dbReference type="NCBI Taxonomy" id="150"/>
    <lineage>
        <taxon>Bacteria</taxon>
        <taxon>Pseudomonadati</taxon>
        <taxon>Spirochaetota</taxon>
        <taxon>Spirochaetia</taxon>
        <taxon>Spirochaetales</taxon>
        <taxon>Spirochaetaceae</taxon>
        <taxon>Spirochaeta</taxon>
    </lineage>
</organism>
<dbReference type="InterPro" id="IPR052016">
    <property type="entry name" value="Bact_Sigma-Reg"/>
</dbReference>
<protein>
    <submittedName>
        <fullName evidence="4">Serine phosphatase RsbU (Regulator of sigma subunit)/HAMP domain-containing protein</fullName>
    </submittedName>
</protein>
<dbReference type="SUPFAM" id="SSF55781">
    <property type="entry name" value="GAF domain-like"/>
    <property type="match status" value="1"/>
</dbReference>
<feature type="domain" description="HAMP" evidence="3">
    <location>
        <begin position="227"/>
        <end position="279"/>
    </location>
</feature>
<keyword evidence="2" id="KW-1133">Transmembrane helix</keyword>
<proteinExistence type="predicted"/>
<dbReference type="Gene3D" id="3.60.40.10">
    <property type="entry name" value="PPM-type phosphatase domain"/>
    <property type="match status" value="1"/>
</dbReference>
<dbReference type="Pfam" id="PF00672">
    <property type="entry name" value="HAMP"/>
    <property type="match status" value="1"/>
</dbReference>
<dbReference type="GO" id="GO:0016791">
    <property type="term" value="F:phosphatase activity"/>
    <property type="evidence" value="ECO:0007669"/>
    <property type="project" value="TreeGrafter"/>
</dbReference>
<evidence type="ECO:0000259" key="3">
    <source>
        <dbReference type="PROSITE" id="PS50885"/>
    </source>
</evidence>
<comment type="caution">
    <text evidence="4">The sequence shown here is derived from an EMBL/GenBank/DDBJ whole genome shotgun (WGS) entry which is preliminary data.</text>
</comment>
<dbReference type="GO" id="GO:0016020">
    <property type="term" value="C:membrane"/>
    <property type="evidence" value="ECO:0007669"/>
    <property type="project" value="InterPro"/>
</dbReference>
<dbReference type="PANTHER" id="PTHR43156">
    <property type="entry name" value="STAGE II SPORULATION PROTEIN E-RELATED"/>
    <property type="match status" value="1"/>
</dbReference>
<evidence type="ECO:0000256" key="1">
    <source>
        <dbReference type="ARBA" id="ARBA00022801"/>
    </source>
</evidence>
<dbReference type="InterPro" id="IPR029016">
    <property type="entry name" value="GAF-like_dom_sf"/>
</dbReference>
<dbReference type="Proteomes" id="UP000587760">
    <property type="component" value="Unassembled WGS sequence"/>
</dbReference>
<dbReference type="AlphaFoldDB" id="A0A841R3R1"/>
<dbReference type="PROSITE" id="PS50885">
    <property type="entry name" value="HAMP"/>
    <property type="match status" value="1"/>
</dbReference>
<dbReference type="InterPro" id="IPR001932">
    <property type="entry name" value="PPM-type_phosphatase-like_dom"/>
</dbReference>
<name>A0A841R3R1_9SPIO</name>
<dbReference type="InterPro" id="IPR036457">
    <property type="entry name" value="PPM-type-like_dom_sf"/>
</dbReference>
<evidence type="ECO:0000256" key="2">
    <source>
        <dbReference type="SAM" id="Phobius"/>
    </source>
</evidence>
<dbReference type="GO" id="GO:0007165">
    <property type="term" value="P:signal transduction"/>
    <property type="evidence" value="ECO:0007669"/>
    <property type="project" value="InterPro"/>
</dbReference>
<sequence>MRIRQKMLIMELSTAGAFIIAITLFLVLLQNIVNFKNLEIETQKVLNKLNQINYRTSMLINSRSNFSEMDYRWHSSVSTYTRHLEQLNDNPDMRLLGKKLTEDILHLTTRWEDMKMETLDNFNRTVKEVTLKNLKMKVGDYTFNYAHNYENLAELLNPSEIEVLGTFIDEQRDVEREMISYTTIMKTLIYGISVEIEKRIDFALYLILGLLILIIAAALVTAFLYAGGLSRQVRQIQNTASLVTAGNFNVKLDIRSSDEFKALSDNFNSFTDMLWTRLDAVRTIMKDMAEISGDMDDIKTVEREILNLAVKNSQADAGAIFLYDEEEQILRPAFVKGDFPPPYPLSASITQNPEKAFEHFRQTDISPGDNVIGKVASTGEAIFIKNGDQTRELPQRWSNDPLHISSFMAIPLLVANNVLGVFALAKKEPYVYFTDLSFTNMKTFGEYTALSIDNRYKYNELKEKFELSRELSIATEIQQGLRLNKLPRFKNFEISSFHKTAKGISGDYYDIFRISENKTAVVVCDVAGKGIPAALVMVMIRTILRVIAHPDRDAGTMLTTLNNTISGKVGTDQYATMGIMIIDTKTGELTFSNAADLPLNIYRKENGRFSSFNTEGLPVGVEKETVYPQQKIKLNPGDIAAICTDGLTEARNIHGNEFSMKTLLREIKKYSDKDAGEITEIIGNEMEIFMRGSYMYDDQSLLVMKYKGE</sequence>
<dbReference type="Gene3D" id="6.10.340.10">
    <property type="match status" value="1"/>
</dbReference>
<keyword evidence="2" id="KW-0812">Transmembrane</keyword>
<accession>A0A841R3R1</accession>
<dbReference type="PANTHER" id="PTHR43156:SF2">
    <property type="entry name" value="STAGE II SPORULATION PROTEIN E"/>
    <property type="match status" value="1"/>
</dbReference>
<feature type="transmembrane region" description="Helical" evidence="2">
    <location>
        <begin position="202"/>
        <end position="226"/>
    </location>
</feature>
<keyword evidence="1" id="KW-0378">Hydrolase</keyword>
<evidence type="ECO:0000313" key="5">
    <source>
        <dbReference type="Proteomes" id="UP000587760"/>
    </source>
</evidence>
<dbReference type="Pfam" id="PF07228">
    <property type="entry name" value="SpoIIE"/>
    <property type="match status" value="1"/>
</dbReference>
<feature type="transmembrane region" description="Helical" evidence="2">
    <location>
        <begin position="12"/>
        <end position="33"/>
    </location>
</feature>
<dbReference type="SMART" id="SM00065">
    <property type="entry name" value="GAF"/>
    <property type="match status" value="1"/>
</dbReference>
<dbReference type="CDD" id="cd06225">
    <property type="entry name" value="HAMP"/>
    <property type="match status" value="1"/>
</dbReference>
<keyword evidence="5" id="KW-1185">Reference proteome</keyword>
<dbReference type="RefSeq" id="WP_184742315.1">
    <property type="nucleotide sequence ID" value="NZ_JACHGJ010000001.1"/>
</dbReference>
<feature type="transmembrane region" description="Helical" evidence="2">
    <location>
        <begin position="404"/>
        <end position="425"/>
    </location>
</feature>
<dbReference type="SMART" id="SM00304">
    <property type="entry name" value="HAMP"/>
    <property type="match status" value="1"/>
</dbReference>
<dbReference type="Pfam" id="PF13185">
    <property type="entry name" value="GAF_2"/>
    <property type="match status" value="1"/>
</dbReference>
<reference evidence="4 5" key="1">
    <citation type="submission" date="2020-08" db="EMBL/GenBank/DDBJ databases">
        <title>Genomic Encyclopedia of Type Strains, Phase IV (KMG-IV): sequencing the most valuable type-strain genomes for metagenomic binning, comparative biology and taxonomic classification.</title>
        <authorList>
            <person name="Goeker M."/>
        </authorList>
    </citation>
    <scope>NUCLEOTIDE SEQUENCE [LARGE SCALE GENOMIC DNA]</scope>
    <source>
        <strain evidence="4 5">DSM 2461</strain>
    </source>
</reference>
<keyword evidence="2" id="KW-0472">Membrane</keyword>
<dbReference type="EMBL" id="JACHGJ010000001">
    <property type="protein sequence ID" value="MBB6478456.1"/>
    <property type="molecule type" value="Genomic_DNA"/>
</dbReference>